<dbReference type="Pfam" id="PF09951">
    <property type="entry name" value="Imm33"/>
    <property type="match status" value="1"/>
</dbReference>
<evidence type="ECO:0000259" key="1">
    <source>
        <dbReference type="Pfam" id="PF09951"/>
    </source>
</evidence>
<proteinExistence type="predicted"/>
<evidence type="ECO:0000313" key="2">
    <source>
        <dbReference type="EMBL" id="MFD2591055.1"/>
    </source>
</evidence>
<evidence type="ECO:0000313" key="3">
    <source>
        <dbReference type="Proteomes" id="UP001597459"/>
    </source>
</evidence>
<keyword evidence="3" id="KW-1185">Reference proteome</keyword>
<organism evidence="2 3">
    <name type="scientific">Aquimarina hainanensis</name>
    <dbReference type="NCBI Taxonomy" id="1578017"/>
    <lineage>
        <taxon>Bacteria</taxon>
        <taxon>Pseudomonadati</taxon>
        <taxon>Bacteroidota</taxon>
        <taxon>Flavobacteriia</taxon>
        <taxon>Flavobacteriales</taxon>
        <taxon>Flavobacteriaceae</taxon>
        <taxon>Aquimarina</taxon>
    </lineage>
</organism>
<name>A0ABW5N6D6_9FLAO</name>
<comment type="caution">
    <text evidence="2">The sequence shown here is derived from an EMBL/GenBank/DDBJ whole genome shotgun (WGS) entry which is preliminary data.</text>
</comment>
<sequence>MELNIGAIFISNRILQDKEPPTWMYREEPSNEGDSGWRVFSGNEDDEYLDNPDNFKLVSADQLIKIDNEIKVNLLAPYGFSFEKDLQTNEWVIVDGEE</sequence>
<dbReference type="InterPro" id="IPR018689">
    <property type="entry name" value="Imm33_dom"/>
</dbReference>
<reference evidence="3" key="1">
    <citation type="journal article" date="2019" name="Int. J. Syst. Evol. Microbiol.">
        <title>The Global Catalogue of Microorganisms (GCM) 10K type strain sequencing project: providing services to taxonomists for standard genome sequencing and annotation.</title>
        <authorList>
            <consortium name="The Broad Institute Genomics Platform"/>
            <consortium name="The Broad Institute Genome Sequencing Center for Infectious Disease"/>
            <person name="Wu L."/>
            <person name="Ma J."/>
        </authorList>
    </citation>
    <scope>NUCLEOTIDE SEQUENCE [LARGE SCALE GENOMIC DNA]</scope>
    <source>
        <strain evidence="3">KCTC 42423</strain>
    </source>
</reference>
<accession>A0ABW5N6D6</accession>
<feature type="domain" description="Immunity protein Imm33" evidence="1">
    <location>
        <begin position="8"/>
        <end position="93"/>
    </location>
</feature>
<dbReference type="EMBL" id="JBHULX010000013">
    <property type="protein sequence ID" value="MFD2591055.1"/>
    <property type="molecule type" value="Genomic_DNA"/>
</dbReference>
<dbReference type="RefSeq" id="WP_378253271.1">
    <property type="nucleotide sequence ID" value="NZ_JBHSJV010000001.1"/>
</dbReference>
<dbReference type="PANTHER" id="PTHR38743">
    <property type="entry name" value="SIMILAR TO GLYOXYLASE I FAMILY PROTEIN"/>
    <property type="match status" value="1"/>
</dbReference>
<dbReference type="PANTHER" id="PTHR38743:SF2">
    <property type="entry name" value="DUF2185 DOMAIN-CONTAINING PROTEIN"/>
    <property type="match status" value="1"/>
</dbReference>
<dbReference type="Proteomes" id="UP001597459">
    <property type="component" value="Unassembled WGS sequence"/>
</dbReference>
<gene>
    <name evidence="2" type="ORF">ACFSTE_09445</name>
</gene>
<protein>
    <submittedName>
        <fullName evidence="2">DUF2185 domain-containing protein</fullName>
    </submittedName>
</protein>